<name>A0A0G8U1U8_XANPE</name>
<gene>
    <name evidence="4" type="ORF">DB769_12440</name>
    <name evidence="3" type="ORF">G3W61_13285</name>
    <name evidence="2" type="ORF">XP315_17220</name>
</gene>
<dbReference type="AlphaFoldDB" id="A0A0G8U1U8"/>
<dbReference type="KEGG" id="xpe:BJD13_18615"/>
<evidence type="ECO:0000256" key="1">
    <source>
        <dbReference type="SAM" id="SignalP"/>
    </source>
</evidence>
<evidence type="ECO:0000313" key="7">
    <source>
        <dbReference type="Proteomes" id="UP000471082"/>
    </source>
</evidence>
<dbReference type="GeneID" id="61776596"/>
<keyword evidence="5" id="KW-1185">Reference proteome</keyword>
<evidence type="ECO:0000313" key="2">
    <source>
        <dbReference type="EMBL" id="KLC03319.1"/>
    </source>
</evidence>
<dbReference type="Proteomes" id="UP000289372">
    <property type="component" value="Unassembled WGS sequence"/>
</dbReference>
<proteinExistence type="predicted"/>
<dbReference type="EMBL" id="PUUL01000067">
    <property type="protein sequence ID" value="RXD53369.1"/>
    <property type="molecule type" value="Genomic_DNA"/>
</dbReference>
<dbReference type="EMBL" id="JZUY01000047">
    <property type="protein sequence ID" value="KLC03319.1"/>
    <property type="molecule type" value="Genomic_DNA"/>
</dbReference>
<protein>
    <submittedName>
        <fullName evidence="3">Uncharacterized protein</fullName>
    </submittedName>
</protein>
<feature type="signal peptide" evidence="1">
    <location>
        <begin position="1"/>
        <end position="18"/>
    </location>
</feature>
<dbReference type="RefSeq" id="WP_031424760.1">
    <property type="nucleotide sequence ID" value="NZ_CP018475.1"/>
</dbReference>
<reference evidence="3 7" key="3">
    <citation type="submission" date="2019-11" db="EMBL/GenBank/DDBJ databases">
        <title>Genome-resolved metagenomics to study the prevalence of co-infection and intraspecific heterogeneity among plant pathogen metapopulations.</title>
        <authorList>
            <person name="Newberry E."/>
            <person name="Bhandari R."/>
            <person name="Kemble J."/>
            <person name="Sikora E."/>
            <person name="Potnis N."/>
        </authorList>
    </citation>
    <scope>NUCLEOTIDE SEQUENCE [LARGE SCALE GENOMIC DNA]</scope>
    <source>
        <strain evidence="3">Xp_Tom_Tuscaloosa_18b</strain>
    </source>
</reference>
<evidence type="ECO:0000313" key="4">
    <source>
        <dbReference type="EMBL" id="RXD53369.1"/>
    </source>
</evidence>
<accession>A0A0G8U1U8</accession>
<dbReference type="EMBL" id="JAAGYU010000056">
    <property type="protein sequence ID" value="NEL77212.1"/>
    <property type="molecule type" value="Genomic_DNA"/>
</dbReference>
<organism evidence="3 7">
    <name type="scientific">Xanthomonas perforans</name>
    <dbReference type="NCBI Taxonomy" id="442694"/>
    <lineage>
        <taxon>Bacteria</taxon>
        <taxon>Pseudomonadati</taxon>
        <taxon>Pseudomonadota</taxon>
        <taxon>Gammaproteobacteria</taxon>
        <taxon>Lysobacterales</taxon>
        <taxon>Lysobacteraceae</taxon>
        <taxon>Xanthomonas</taxon>
    </lineage>
</organism>
<reference evidence="2 5" key="1">
    <citation type="submission" date="2015-02" db="EMBL/GenBank/DDBJ databases">
        <title>Whole genome sequencing of multiple isolates of three species of pepper and tomato-infecting xanthomonads reveals genetic diversity in field strains and pinpoints effectors responsible for host specificity.</title>
        <authorList>
            <person name="Schwartz A."/>
            <person name="Dahlbeck D."/>
            <person name="Staskawicz B."/>
            <person name="Bart R."/>
            <person name="Potnis N."/>
            <person name="Minsavage G."/>
            <person name="Timilsina S."/>
            <person name="Goss E."/>
            <person name="Jones J."/>
            <person name="Vallad G."/>
            <person name="Barak J."/>
            <person name="Miller S."/>
            <person name="Ritchie D."/>
            <person name="Martins J.Jr."/>
            <person name="Patane J.S."/>
            <person name="Setubal J.C."/>
        </authorList>
    </citation>
    <scope>NUCLEOTIDE SEQUENCE [LARGE SCALE GENOMIC DNA]</scope>
    <source>
        <strain evidence="2 5">Xp3-15</strain>
    </source>
</reference>
<evidence type="ECO:0000313" key="6">
    <source>
        <dbReference type="Proteomes" id="UP000289372"/>
    </source>
</evidence>
<dbReference type="Proteomes" id="UP000035369">
    <property type="component" value="Unassembled WGS sequence"/>
</dbReference>
<dbReference type="Proteomes" id="UP000471082">
    <property type="component" value="Unassembled WGS sequence"/>
</dbReference>
<evidence type="ECO:0000313" key="3">
    <source>
        <dbReference type="EMBL" id="NEL77212.1"/>
    </source>
</evidence>
<reference evidence="4 6" key="2">
    <citation type="submission" date="2018-02" db="EMBL/GenBank/DDBJ databases">
        <title>Characterization of Xanthomonas diversity in transplant houses and field plants.</title>
        <authorList>
            <person name="Abrahamian P."/>
            <person name="Timilsina S."/>
            <person name="Minsavage G.V."/>
            <person name="Goss E.M."/>
            <person name="Jones J.B."/>
            <person name="Vallad G.E."/>
        </authorList>
    </citation>
    <scope>NUCLEOTIDE SEQUENCE [LARGE SCALE GENOMIC DNA]</scope>
    <source>
        <strain evidence="4 6">GEV2132</strain>
    </source>
</reference>
<evidence type="ECO:0000313" key="5">
    <source>
        <dbReference type="Proteomes" id="UP000035369"/>
    </source>
</evidence>
<feature type="chain" id="PRO_5044542597" evidence="1">
    <location>
        <begin position="19"/>
        <end position="153"/>
    </location>
</feature>
<comment type="caution">
    <text evidence="3">The sequence shown here is derived from an EMBL/GenBank/DDBJ whole genome shotgun (WGS) entry which is preliminary data.</text>
</comment>
<keyword evidence="1" id="KW-0732">Signal</keyword>
<sequence>MKLTCFAISIALSTPTYAAEIASCSNPAGKGYYAETGIITAKDSGWNDERITGGLTKLSKQGDDYDLIYVDVRQEIVSAREEGARIMLLSRGISSLSVLVVYPGKTAEVYTFLKTSSGKLEYIHTLSRAGDEVLITKASVMRGECRYINFDAI</sequence>